<dbReference type="Pfam" id="PF00205">
    <property type="entry name" value="TPP_enzyme_M"/>
    <property type="match status" value="1"/>
</dbReference>
<evidence type="ECO:0000313" key="15">
    <source>
        <dbReference type="EMBL" id="THG40392.1"/>
    </source>
</evidence>
<keyword evidence="9 11" id="KW-0786">Thiamine pyrophosphate</keyword>
<comment type="caution">
    <text evidence="15">The sequence shown here is derived from an EMBL/GenBank/DDBJ whole genome shotgun (WGS) entry which is preliminary data.</text>
</comment>
<reference evidence="15 16" key="1">
    <citation type="submission" date="2019-04" db="EMBL/GenBank/DDBJ databases">
        <title>Microbes associate with the intestines of laboratory mice.</title>
        <authorList>
            <person name="Navarre W."/>
            <person name="Wong E."/>
            <person name="Huang K.C."/>
            <person name="Tropini C."/>
            <person name="Ng K."/>
            <person name="Yu B."/>
        </authorList>
    </citation>
    <scope>NUCLEOTIDE SEQUENCE [LARGE SCALE GENOMIC DNA]</scope>
    <source>
        <strain evidence="15 16">NM83_B4-11</strain>
    </source>
</reference>
<dbReference type="InterPro" id="IPR045229">
    <property type="entry name" value="TPP_enz"/>
</dbReference>
<dbReference type="Gene3D" id="3.40.50.1220">
    <property type="entry name" value="TPP-binding domain"/>
    <property type="match status" value="1"/>
</dbReference>
<comment type="pathway">
    <text evidence="1 11">Amino-acid biosynthesis; L-isoleucine biosynthesis; L-isoleucine from 2-oxobutanoate: step 1/4.</text>
</comment>
<keyword evidence="8 11" id="KW-0460">Magnesium</keyword>
<dbReference type="InterPro" id="IPR012001">
    <property type="entry name" value="Thiamin_PyroP_enz_TPP-bd_dom"/>
</dbReference>
<comment type="similarity">
    <text evidence="3 11">Belongs to the TPP enzyme family.</text>
</comment>
<dbReference type="Pfam" id="PF02776">
    <property type="entry name" value="TPP_enzyme_N"/>
    <property type="match status" value="1"/>
</dbReference>
<evidence type="ECO:0000256" key="3">
    <source>
        <dbReference type="ARBA" id="ARBA00007812"/>
    </source>
</evidence>
<organism evidence="15 16">
    <name type="scientific">Sphingomonas olei</name>
    <dbReference type="NCBI Taxonomy" id="1886787"/>
    <lineage>
        <taxon>Bacteria</taxon>
        <taxon>Pseudomonadati</taxon>
        <taxon>Pseudomonadota</taxon>
        <taxon>Alphaproteobacteria</taxon>
        <taxon>Sphingomonadales</taxon>
        <taxon>Sphingomonadaceae</taxon>
        <taxon>Sphingomonas</taxon>
    </lineage>
</organism>
<dbReference type="EC" id="2.2.1.6" evidence="4 11"/>
<evidence type="ECO:0000256" key="7">
    <source>
        <dbReference type="ARBA" id="ARBA00022723"/>
    </source>
</evidence>
<dbReference type="PANTHER" id="PTHR18968">
    <property type="entry name" value="THIAMINE PYROPHOSPHATE ENZYMES"/>
    <property type="match status" value="1"/>
</dbReference>
<evidence type="ECO:0000256" key="10">
    <source>
        <dbReference type="ARBA" id="ARBA00023304"/>
    </source>
</evidence>
<name>A0ABY2QL03_9SPHN</name>
<dbReference type="CDD" id="cd07035">
    <property type="entry name" value="TPP_PYR_POX_like"/>
    <property type="match status" value="1"/>
</dbReference>
<dbReference type="InterPro" id="IPR029035">
    <property type="entry name" value="DHS-like_NAD/FAD-binding_dom"/>
</dbReference>
<evidence type="ECO:0000313" key="16">
    <source>
        <dbReference type="Proteomes" id="UP000308038"/>
    </source>
</evidence>
<evidence type="ECO:0000259" key="14">
    <source>
        <dbReference type="Pfam" id="PF02776"/>
    </source>
</evidence>
<dbReference type="CDD" id="cd02015">
    <property type="entry name" value="TPP_AHAS"/>
    <property type="match status" value="1"/>
</dbReference>
<keyword evidence="7 11" id="KW-0479">Metal-binding</keyword>
<evidence type="ECO:0000256" key="1">
    <source>
        <dbReference type="ARBA" id="ARBA00004974"/>
    </source>
</evidence>
<dbReference type="SUPFAM" id="SSF52467">
    <property type="entry name" value="DHS-like NAD/FAD-binding domain"/>
    <property type="match status" value="1"/>
</dbReference>
<dbReference type="Pfam" id="PF02775">
    <property type="entry name" value="TPP_enzyme_C"/>
    <property type="match status" value="1"/>
</dbReference>
<feature type="domain" description="Thiamine pyrophosphate enzyme central" evidence="12">
    <location>
        <begin position="194"/>
        <end position="330"/>
    </location>
</feature>
<dbReference type="RefSeq" id="WP_136451093.1">
    <property type="nucleotide sequence ID" value="NZ_SSTI01000004.1"/>
</dbReference>
<proteinExistence type="inferred from homology"/>
<dbReference type="NCBIfam" id="TIGR00118">
    <property type="entry name" value="acolac_lg"/>
    <property type="match status" value="1"/>
</dbReference>
<comment type="cofactor">
    <cofactor evidence="11">
        <name>thiamine diphosphate</name>
        <dbReference type="ChEBI" id="CHEBI:58937"/>
    </cofactor>
    <text evidence="11">Binds 1 thiamine pyrophosphate per subunit.</text>
</comment>
<gene>
    <name evidence="15" type="ORF">E5988_06050</name>
</gene>
<dbReference type="Gene3D" id="3.40.50.970">
    <property type="match status" value="2"/>
</dbReference>
<feature type="domain" description="Thiamine pyrophosphate enzyme TPP-binding" evidence="13">
    <location>
        <begin position="394"/>
        <end position="541"/>
    </location>
</feature>
<dbReference type="InterPro" id="IPR012000">
    <property type="entry name" value="Thiamin_PyroP_enz_cen_dom"/>
</dbReference>
<dbReference type="SUPFAM" id="SSF52518">
    <property type="entry name" value="Thiamin diphosphate-binding fold (THDP-binding)"/>
    <property type="match status" value="2"/>
</dbReference>
<evidence type="ECO:0000256" key="9">
    <source>
        <dbReference type="ARBA" id="ARBA00023052"/>
    </source>
</evidence>
<keyword evidence="16" id="KW-1185">Reference proteome</keyword>
<protein>
    <recommendedName>
        <fullName evidence="4 11">Acetolactate synthase</fullName>
        <ecNumber evidence="4 11">2.2.1.6</ecNumber>
    </recommendedName>
</protein>
<keyword evidence="10 11" id="KW-0100">Branched-chain amino acid biosynthesis</keyword>
<dbReference type="Proteomes" id="UP000308038">
    <property type="component" value="Unassembled WGS sequence"/>
</dbReference>
<evidence type="ECO:0000256" key="5">
    <source>
        <dbReference type="ARBA" id="ARBA00022605"/>
    </source>
</evidence>
<dbReference type="InterPro" id="IPR011766">
    <property type="entry name" value="TPP_enzyme_TPP-bd"/>
</dbReference>
<dbReference type="PANTHER" id="PTHR18968:SF13">
    <property type="entry name" value="ACETOLACTATE SYNTHASE CATALYTIC SUBUNIT, MITOCHONDRIAL"/>
    <property type="match status" value="1"/>
</dbReference>
<keyword evidence="5 11" id="KW-0028">Amino-acid biosynthesis</keyword>
<evidence type="ECO:0000256" key="11">
    <source>
        <dbReference type="RuleBase" id="RU003591"/>
    </source>
</evidence>
<dbReference type="InterPro" id="IPR012846">
    <property type="entry name" value="Acetolactate_synth_lsu"/>
</dbReference>
<comment type="catalytic activity">
    <reaction evidence="11">
        <text>2 pyruvate + H(+) = (2S)-2-acetolactate + CO2</text>
        <dbReference type="Rhea" id="RHEA:25249"/>
        <dbReference type="ChEBI" id="CHEBI:15361"/>
        <dbReference type="ChEBI" id="CHEBI:15378"/>
        <dbReference type="ChEBI" id="CHEBI:16526"/>
        <dbReference type="ChEBI" id="CHEBI:58476"/>
        <dbReference type="EC" id="2.2.1.6"/>
    </reaction>
</comment>
<keyword evidence="6 11" id="KW-0808">Transferase</keyword>
<feature type="domain" description="Thiamine pyrophosphate enzyme N-terminal TPP-binding" evidence="14">
    <location>
        <begin position="5"/>
        <end position="119"/>
    </location>
</feature>
<evidence type="ECO:0000256" key="6">
    <source>
        <dbReference type="ARBA" id="ARBA00022679"/>
    </source>
</evidence>
<dbReference type="InterPro" id="IPR029061">
    <property type="entry name" value="THDP-binding"/>
</dbReference>
<evidence type="ECO:0000256" key="4">
    <source>
        <dbReference type="ARBA" id="ARBA00013145"/>
    </source>
</evidence>
<evidence type="ECO:0000256" key="2">
    <source>
        <dbReference type="ARBA" id="ARBA00005025"/>
    </source>
</evidence>
<sequence>MTEKSGADILVEALCDLGVEVIFGYPGGAVLPIYDALFRSKRIRHILVRHEQAATHAAEGYARSTGKPGVVLVTSGPGATNAVTGITDALLDSIPMVVITGQVPTALIGSDAFQEADTVGITRHCTKHNYLVKDPARLGEVIHEAFHIATSGRPGPVVVDIPKDVQVATASYTKPGPIQHKTYRPALKAERSGIEQVVDMLAAAERPILYTGGGVINSGPGASQLLRELARITGAPVTSTLMGLGAFPATSPQFLGMLGMHGTYEANMAMNQADLIVAIGARFDDRVTGRLDAFSPNSRKVHIDIDRSSINKTVRIDLGIVADAGHAMEDMIRVWKGRQHPKPDTAEWWRRISGWRAVQCLNFPKDDAVIMPQRAIRSLWEATHQRDPIITTEVGQHQMWAAQHFGFEKPNKWLTSGGLGTMGYGLPAAIGAQLGNPNALVIDIAGEASIQMNIQELATATQYRLPVKVFILNNEYMGMVRQWQELTYESRYAESYSDSLPDFVKLAEAYGWKGIRIEHPDQLDQGIADMLAHDGPVMVDCMVAKLANCFPMIPSGAAHTDMILQANEVSGTMDDEAKALV</sequence>
<evidence type="ECO:0000256" key="8">
    <source>
        <dbReference type="ARBA" id="ARBA00022842"/>
    </source>
</evidence>
<evidence type="ECO:0000259" key="12">
    <source>
        <dbReference type="Pfam" id="PF00205"/>
    </source>
</evidence>
<evidence type="ECO:0000259" key="13">
    <source>
        <dbReference type="Pfam" id="PF02775"/>
    </source>
</evidence>
<dbReference type="NCBIfam" id="NF006581">
    <property type="entry name" value="PRK09107.1"/>
    <property type="match status" value="1"/>
</dbReference>
<dbReference type="EMBL" id="SSTI01000004">
    <property type="protein sequence ID" value="THG40392.1"/>
    <property type="molecule type" value="Genomic_DNA"/>
</dbReference>
<comment type="pathway">
    <text evidence="2 11">Amino-acid biosynthesis; L-valine biosynthesis; L-valine from pyruvate: step 1/4.</text>
</comment>
<accession>A0ABY2QL03</accession>
<dbReference type="InterPro" id="IPR039368">
    <property type="entry name" value="AHAS_TPP"/>
</dbReference>
<comment type="cofactor">
    <cofactor evidence="11">
        <name>Mg(2+)</name>
        <dbReference type="ChEBI" id="CHEBI:18420"/>
    </cofactor>
    <text evidence="11">Binds 1 Mg(2+) ion per subunit.</text>
</comment>